<evidence type="ECO:0000256" key="3">
    <source>
        <dbReference type="ARBA" id="ARBA00022679"/>
    </source>
</evidence>
<dbReference type="EC" id="2.1.1.195" evidence="5"/>
<evidence type="ECO:0000256" key="5">
    <source>
        <dbReference type="HAMAP-Rule" id="MF_00787"/>
    </source>
</evidence>
<organism evidence="6 7">
    <name type="scientific">Methanogenium organophilum</name>
    <dbReference type="NCBI Taxonomy" id="2199"/>
    <lineage>
        <taxon>Archaea</taxon>
        <taxon>Methanobacteriati</taxon>
        <taxon>Methanobacteriota</taxon>
        <taxon>Stenosarchaea group</taxon>
        <taxon>Methanomicrobia</taxon>
        <taxon>Methanomicrobiales</taxon>
        <taxon>Methanomicrobiaceae</taxon>
        <taxon>Methanogenium</taxon>
    </lineage>
</organism>
<dbReference type="SUPFAM" id="SSF111342">
    <property type="entry name" value="CbiD-like"/>
    <property type="match status" value="1"/>
</dbReference>
<comment type="function">
    <text evidence="5">Catalyzes the methylation of C-1 in cobalt-precorrin-5B to form cobalt-precorrin-6A.</text>
</comment>
<dbReference type="NCBIfam" id="NF000856">
    <property type="entry name" value="PRK00075.2-5"/>
    <property type="match status" value="1"/>
</dbReference>
<gene>
    <name evidence="5" type="primary">cbiD</name>
    <name evidence="6" type="ORF">OU421_02345</name>
</gene>
<evidence type="ECO:0000313" key="6">
    <source>
        <dbReference type="EMBL" id="WAI01733.1"/>
    </source>
</evidence>
<dbReference type="PANTHER" id="PTHR35863">
    <property type="entry name" value="COBALT-PRECORRIN-5B C(1)-METHYLTRANSFERASE"/>
    <property type="match status" value="1"/>
</dbReference>
<sequence length="336" mass="35921">MSIRDPVTGYEYPEGWVLACTDADARRQVVDGLAVLTSGGTILRRGFTTGTTAAAACKAAVLSLRKPVSSVFITLPCGLRCEVAAVGKDGSGSARKYSGDYTDDITANMLFCAEAQETASGITIHVGEGIGRFVRETPRYAVGDPAVSPPSWTTIRGAAKEAADELHLPGVVVKLTIPDGAAIGRETLNPKVGVIGGISVLGSTGLVEPWDDHLSDDVFERIRRAERPVLTTGRVGLRYARMLFPDSEVVLVGKFMGKGIEAAGGKAVLCGLPALILKFINPDILDGSGYETVEESTMSENWTRLLEQNLLDYKRRMPNMRVVIVDREGHVQGDSQ</sequence>
<keyword evidence="1 5" id="KW-0169">Cobalamin biosynthesis</keyword>
<evidence type="ECO:0000313" key="7">
    <source>
        <dbReference type="Proteomes" id="UP001163096"/>
    </source>
</evidence>
<dbReference type="RefSeq" id="WP_268186998.1">
    <property type="nucleotide sequence ID" value="NZ_CP113361.1"/>
</dbReference>
<dbReference type="PANTHER" id="PTHR35863:SF1">
    <property type="entry name" value="COBALT-PRECORRIN-5B C(1)-METHYLTRANSFERASE"/>
    <property type="match status" value="1"/>
</dbReference>
<comment type="catalytic activity">
    <reaction evidence="5">
        <text>Co-precorrin-5B + S-adenosyl-L-methionine = Co-precorrin-6A + S-adenosyl-L-homocysteine</text>
        <dbReference type="Rhea" id="RHEA:26285"/>
        <dbReference type="ChEBI" id="CHEBI:57856"/>
        <dbReference type="ChEBI" id="CHEBI:59789"/>
        <dbReference type="ChEBI" id="CHEBI:60063"/>
        <dbReference type="ChEBI" id="CHEBI:60064"/>
        <dbReference type="EC" id="2.1.1.195"/>
    </reaction>
</comment>
<dbReference type="GO" id="GO:0008168">
    <property type="term" value="F:methyltransferase activity"/>
    <property type="evidence" value="ECO:0007669"/>
    <property type="project" value="UniProtKB-UniRule"/>
</dbReference>
<dbReference type="KEGG" id="mou:OU421_02345"/>
<evidence type="ECO:0000256" key="1">
    <source>
        <dbReference type="ARBA" id="ARBA00022573"/>
    </source>
</evidence>
<evidence type="ECO:0000256" key="2">
    <source>
        <dbReference type="ARBA" id="ARBA00022603"/>
    </source>
</evidence>
<proteinExistence type="inferred from homology"/>
<dbReference type="AlphaFoldDB" id="A0A9X9T7T4"/>
<keyword evidence="2 5" id="KW-0489">Methyltransferase</keyword>
<evidence type="ECO:0000256" key="4">
    <source>
        <dbReference type="ARBA" id="ARBA00022691"/>
    </source>
</evidence>
<accession>A0A9X9T7T4</accession>
<protein>
    <recommendedName>
        <fullName evidence="5">Cobalt-precorrin-5B C(1)-methyltransferase</fullName>
        <ecNumber evidence="5">2.1.1.195</ecNumber>
    </recommendedName>
    <alternativeName>
        <fullName evidence="5">Cobalt-precorrin-6A synthase</fullName>
    </alternativeName>
</protein>
<dbReference type="Proteomes" id="UP001163096">
    <property type="component" value="Chromosome"/>
</dbReference>
<dbReference type="Gene3D" id="3.30.2110.10">
    <property type="entry name" value="CbiD-like"/>
    <property type="match status" value="1"/>
</dbReference>
<keyword evidence="3 5" id="KW-0808">Transferase</keyword>
<dbReference type="InterPro" id="IPR002748">
    <property type="entry name" value="CbiD"/>
</dbReference>
<dbReference type="Gene3D" id="3.40.50.10720">
    <property type="entry name" value="CbiD-like domains"/>
    <property type="match status" value="1"/>
</dbReference>
<keyword evidence="7" id="KW-1185">Reference proteome</keyword>
<dbReference type="Pfam" id="PF01888">
    <property type="entry name" value="CbiD"/>
    <property type="match status" value="1"/>
</dbReference>
<dbReference type="GeneID" id="76833905"/>
<name>A0A9X9T7T4_METOG</name>
<comment type="similarity">
    <text evidence="5">Belongs to the CbiD family.</text>
</comment>
<reference evidence="6" key="1">
    <citation type="submission" date="2022-11" db="EMBL/GenBank/DDBJ databases">
        <title>Complete genome sequence of Methanogenium organophilum DSM 3596.</title>
        <authorList>
            <person name="Chen S.-C."/>
            <person name="Lai S.-J."/>
            <person name="You Y.-T."/>
        </authorList>
    </citation>
    <scope>NUCLEOTIDE SEQUENCE</scope>
    <source>
        <strain evidence="6">DSM 3596</strain>
    </source>
</reference>
<dbReference type="InterPro" id="IPR036074">
    <property type="entry name" value="CbiD_sf"/>
</dbReference>
<dbReference type="GO" id="GO:0019251">
    <property type="term" value="P:anaerobic cobalamin biosynthetic process"/>
    <property type="evidence" value="ECO:0007669"/>
    <property type="project" value="UniProtKB-UniRule"/>
</dbReference>
<dbReference type="HAMAP" id="MF_00787">
    <property type="entry name" value="CbiD"/>
    <property type="match status" value="1"/>
</dbReference>
<comment type="pathway">
    <text evidence="5">Cofactor biosynthesis; adenosylcobalamin biosynthesis; cob(II)yrinate a,c-diamide from sirohydrochlorin (anaerobic route): step 6/10.</text>
</comment>
<keyword evidence="4 5" id="KW-0949">S-adenosyl-L-methionine</keyword>
<dbReference type="EMBL" id="CP113361">
    <property type="protein sequence ID" value="WAI01733.1"/>
    <property type="molecule type" value="Genomic_DNA"/>
</dbReference>
<dbReference type="GO" id="GO:0032259">
    <property type="term" value="P:methylation"/>
    <property type="evidence" value="ECO:0007669"/>
    <property type="project" value="UniProtKB-KW"/>
</dbReference>